<dbReference type="STRING" id="1445510.YC6258_00791"/>
<name>A0A0C5VFA7_9GAMM</name>
<dbReference type="HOGENOM" id="CLU_3270759_0_0_6"/>
<sequence length="41" mass="4687">MRFTDKDRIKIFKKNRFIAASAVTLKDCICLTAHVSSNVLM</sequence>
<dbReference type="EMBL" id="CP007142">
    <property type="protein sequence ID" value="AJQ92841.1"/>
    <property type="molecule type" value="Genomic_DNA"/>
</dbReference>
<gene>
    <name evidence="1" type="ORF">YC6258_00791</name>
</gene>
<proteinExistence type="predicted"/>
<evidence type="ECO:0000313" key="1">
    <source>
        <dbReference type="EMBL" id="AJQ92841.1"/>
    </source>
</evidence>
<dbReference type="AlphaFoldDB" id="A0A0C5VFA7"/>
<accession>A0A0C5VFA7</accession>
<organism evidence="1 2">
    <name type="scientific">Gynuella sunshinyii YC6258</name>
    <dbReference type="NCBI Taxonomy" id="1445510"/>
    <lineage>
        <taxon>Bacteria</taxon>
        <taxon>Pseudomonadati</taxon>
        <taxon>Pseudomonadota</taxon>
        <taxon>Gammaproteobacteria</taxon>
        <taxon>Oceanospirillales</taxon>
        <taxon>Saccharospirillaceae</taxon>
        <taxon>Gynuella</taxon>
    </lineage>
</organism>
<dbReference type="KEGG" id="gsn:YC6258_00791"/>
<keyword evidence="2" id="KW-1185">Reference proteome</keyword>
<protein>
    <submittedName>
        <fullName evidence="1">Uncharacterized protein</fullName>
    </submittedName>
</protein>
<evidence type="ECO:0000313" key="2">
    <source>
        <dbReference type="Proteomes" id="UP000032266"/>
    </source>
</evidence>
<reference evidence="1 2" key="1">
    <citation type="submission" date="2014-01" db="EMBL/GenBank/DDBJ databases">
        <title>Full genme sequencing of cellulolytic bacterium Gynuella sunshinyii YC6258T gen. nov., sp. nov.</title>
        <authorList>
            <person name="Khan H."/>
            <person name="Chung E.J."/>
            <person name="Chung Y.R."/>
        </authorList>
    </citation>
    <scope>NUCLEOTIDE SEQUENCE [LARGE SCALE GENOMIC DNA]</scope>
    <source>
        <strain evidence="1 2">YC6258</strain>
    </source>
</reference>
<dbReference type="Proteomes" id="UP000032266">
    <property type="component" value="Chromosome"/>
</dbReference>